<accession>A0A1Q9LMN9</accession>
<dbReference type="SUPFAM" id="SSF46689">
    <property type="entry name" value="Homeodomain-like"/>
    <property type="match status" value="1"/>
</dbReference>
<organism evidence="5 6">
    <name type="scientific">Actinokineospora bangkokensis</name>
    <dbReference type="NCBI Taxonomy" id="1193682"/>
    <lineage>
        <taxon>Bacteria</taxon>
        <taxon>Bacillati</taxon>
        <taxon>Actinomycetota</taxon>
        <taxon>Actinomycetes</taxon>
        <taxon>Pseudonocardiales</taxon>
        <taxon>Pseudonocardiaceae</taxon>
        <taxon>Actinokineospora</taxon>
    </lineage>
</organism>
<evidence type="ECO:0000313" key="5">
    <source>
        <dbReference type="EMBL" id="OLR93259.1"/>
    </source>
</evidence>
<comment type="caution">
    <text evidence="5">The sequence shown here is derived from an EMBL/GenBank/DDBJ whole genome shotgun (WGS) entry which is preliminary data.</text>
</comment>
<name>A0A1Q9LMN9_9PSEU</name>
<evidence type="ECO:0000256" key="3">
    <source>
        <dbReference type="SAM" id="MobiDB-lite"/>
    </source>
</evidence>
<dbReference type="Proteomes" id="UP000186040">
    <property type="component" value="Unassembled WGS sequence"/>
</dbReference>
<dbReference type="STRING" id="1193682.BJP25_17400"/>
<feature type="region of interest" description="Disordered" evidence="3">
    <location>
        <begin position="1"/>
        <end position="21"/>
    </location>
</feature>
<keyword evidence="6" id="KW-1185">Reference proteome</keyword>
<dbReference type="PANTHER" id="PTHR30055">
    <property type="entry name" value="HTH-TYPE TRANSCRIPTIONAL REGULATOR RUTR"/>
    <property type="match status" value="1"/>
</dbReference>
<protein>
    <recommendedName>
        <fullName evidence="4">HTH tetR-type domain-containing protein</fullName>
    </recommendedName>
</protein>
<sequence length="226" mass="24463">MGGSTGGATGRTYRSRSAAERSADRRERLLAAALELFGTRGRAATSVSDLCEHAGLSSRQLYQEFANREALLFALYDRINDEAARAVAAELAGSAADPAPQRIRAAITAYLRSTAADTRRARVAFLEVVGVSDEVERERRERRLRWARMLSVEVAAVIESGALPPQDPMPMLVAFIGALNGLAHEWCLDDHRQPVEDVAETLVRLLVGGLTAPPVPRGPAPVRPPQ</sequence>
<gene>
    <name evidence="5" type="ORF">BJP25_17400</name>
</gene>
<proteinExistence type="predicted"/>
<reference evidence="5 6" key="1">
    <citation type="submission" date="2016-10" db="EMBL/GenBank/DDBJ databases">
        <title>The Draft Genome Sequence of Actinokineospora bangkokensis 44EHWT reveals the biosynthetic pathway of antifungal compounds Thailandins with unusual extender unit butylmalonyl-CoA.</title>
        <authorList>
            <person name="Greule A."/>
            <person name="Intra B."/>
            <person name="Flemming S."/>
            <person name="Rommel M.G."/>
            <person name="Panbangred W."/>
            <person name="Bechthold A."/>
        </authorList>
    </citation>
    <scope>NUCLEOTIDE SEQUENCE [LARGE SCALE GENOMIC DNA]</scope>
    <source>
        <strain evidence="5 6">44EHW</strain>
    </source>
</reference>
<dbReference type="InterPro" id="IPR041490">
    <property type="entry name" value="KstR2_TetR_C"/>
</dbReference>
<dbReference type="EMBL" id="MKQR01000011">
    <property type="protein sequence ID" value="OLR93259.1"/>
    <property type="molecule type" value="Genomic_DNA"/>
</dbReference>
<dbReference type="AlphaFoldDB" id="A0A1Q9LMN9"/>
<dbReference type="Pfam" id="PF17932">
    <property type="entry name" value="TetR_C_24"/>
    <property type="match status" value="1"/>
</dbReference>
<dbReference type="InterPro" id="IPR050109">
    <property type="entry name" value="HTH-type_TetR-like_transc_reg"/>
</dbReference>
<dbReference type="Pfam" id="PF00440">
    <property type="entry name" value="TetR_N"/>
    <property type="match status" value="1"/>
</dbReference>
<feature type="domain" description="HTH tetR-type" evidence="4">
    <location>
        <begin position="23"/>
        <end position="83"/>
    </location>
</feature>
<dbReference type="RefSeq" id="WP_075974962.1">
    <property type="nucleotide sequence ID" value="NZ_MKQR01000011.1"/>
</dbReference>
<feature type="DNA-binding region" description="H-T-H motif" evidence="2">
    <location>
        <begin position="46"/>
        <end position="65"/>
    </location>
</feature>
<dbReference type="InterPro" id="IPR036271">
    <property type="entry name" value="Tet_transcr_reg_TetR-rel_C_sf"/>
</dbReference>
<dbReference type="SUPFAM" id="SSF48498">
    <property type="entry name" value="Tetracyclin repressor-like, C-terminal domain"/>
    <property type="match status" value="1"/>
</dbReference>
<evidence type="ECO:0000259" key="4">
    <source>
        <dbReference type="PROSITE" id="PS50977"/>
    </source>
</evidence>
<dbReference type="InterPro" id="IPR009057">
    <property type="entry name" value="Homeodomain-like_sf"/>
</dbReference>
<dbReference type="GO" id="GO:0000976">
    <property type="term" value="F:transcription cis-regulatory region binding"/>
    <property type="evidence" value="ECO:0007669"/>
    <property type="project" value="TreeGrafter"/>
</dbReference>
<evidence type="ECO:0000256" key="1">
    <source>
        <dbReference type="ARBA" id="ARBA00023125"/>
    </source>
</evidence>
<dbReference type="PROSITE" id="PS50977">
    <property type="entry name" value="HTH_TETR_2"/>
    <property type="match status" value="1"/>
</dbReference>
<dbReference type="Gene3D" id="1.10.357.10">
    <property type="entry name" value="Tetracycline Repressor, domain 2"/>
    <property type="match status" value="1"/>
</dbReference>
<dbReference type="PRINTS" id="PR00455">
    <property type="entry name" value="HTHTETR"/>
</dbReference>
<evidence type="ECO:0000313" key="6">
    <source>
        <dbReference type="Proteomes" id="UP000186040"/>
    </source>
</evidence>
<evidence type="ECO:0000256" key="2">
    <source>
        <dbReference type="PROSITE-ProRule" id="PRU00335"/>
    </source>
</evidence>
<dbReference type="GO" id="GO:0003700">
    <property type="term" value="F:DNA-binding transcription factor activity"/>
    <property type="evidence" value="ECO:0007669"/>
    <property type="project" value="TreeGrafter"/>
</dbReference>
<dbReference type="OrthoDB" id="4331447at2"/>
<dbReference type="InterPro" id="IPR001647">
    <property type="entry name" value="HTH_TetR"/>
</dbReference>
<dbReference type="PANTHER" id="PTHR30055:SF226">
    <property type="entry name" value="HTH-TYPE TRANSCRIPTIONAL REGULATOR PKSA"/>
    <property type="match status" value="1"/>
</dbReference>
<keyword evidence="1 2" id="KW-0238">DNA-binding</keyword>
<dbReference type="Gene3D" id="1.10.10.60">
    <property type="entry name" value="Homeodomain-like"/>
    <property type="match status" value="1"/>
</dbReference>